<feature type="region of interest" description="Disordered" evidence="18">
    <location>
        <begin position="1005"/>
        <end position="1024"/>
    </location>
</feature>
<feature type="region of interest" description="Disordered" evidence="18">
    <location>
        <begin position="118"/>
        <end position="175"/>
    </location>
</feature>
<dbReference type="PANTHER" id="PTHR11216">
    <property type="entry name" value="EH DOMAIN"/>
    <property type="match status" value="1"/>
</dbReference>
<evidence type="ECO:0000259" key="19">
    <source>
        <dbReference type="PROSITE" id="PS50031"/>
    </source>
</evidence>
<dbReference type="Pfam" id="PF12763">
    <property type="entry name" value="EH"/>
    <property type="match status" value="2"/>
</dbReference>
<feature type="region of interest" description="Disordered" evidence="18">
    <location>
        <begin position="949"/>
        <end position="998"/>
    </location>
</feature>
<dbReference type="InterPro" id="IPR011992">
    <property type="entry name" value="EF-hand-dom_pair"/>
</dbReference>
<feature type="region of interest" description="Disordered" evidence="18">
    <location>
        <begin position="1358"/>
        <end position="1401"/>
    </location>
</feature>
<feature type="compositionally biased region" description="Pro residues" evidence="18">
    <location>
        <begin position="1389"/>
        <end position="1401"/>
    </location>
</feature>
<feature type="domain" description="EF-hand" evidence="20">
    <location>
        <begin position="554"/>
        <end position="589"/>
    </location>
</feature>
<evidence type="ECO:0000256" key="13">
    <source>
        <dbReference type="ARBA" id="ARBA00023054"/>
    </source>
</evidence>
<evidence type="ECO:0000256" key="16">
    <source>
        <dbReference type="ARBA" id="ARBA00023212"/>
    </source>
</evidence>
<keyword evidence="10" id="KW-0677">Repeat</keyword>
<feature type="region of interest" description="Disordered" evidence="18">
    <location>
        <begin position="1"/>
        <end position="55"/>
    </location>
</feature>
<dbReference type="InterPro" id="IPR036704">
    <property type="entry name" value="RraA/RraA-like_sf"/>
</dbReference>
<dbReference type="PROSITE" id="PS00018">
    <property type="entry name" value="EF_HAND_1"/>
    <property type="match status" value="1"/>
</dbReference>
<feature type="compositionally biased region" description="Low complexity" evidence="18">
    <location>
        <begin position="22"/>
        <end position="55"/>
    </location>
</feature>
<evidence type="ECO:0000256" key="12">
    <source>
        <dbReference type="ARBA" id="ARBA00022837"/>
    </source>
</evidence>
<dbReference type="GO" id="GO:0010008">
    <property type="term" value="C:endosome membrane"/>
    <property type="evidence" value="ECO:0007669"/>
    <property type="project" value="UniProtKB-SubCell"/>
</dbReference>
<dbReference type="SMART" id="SM00054">
    <property type="entry name" value="EFh"/>
    <property type="match status" value="2"/>
</dbReference>
<keyword evidence="12" id="KW-0106">Calcium</keyword>
<comment type="similarity">
    <text evidence="4">Belongs to the PAN1 family.</text>
</comment>
<keyword evidence="13" id="KW-0175">Coiled coil</keyword>
<evidence type="ECO:0000256" key="5">
    <source>
        <dbReference type="ARBA" id="ARBA00015110"/>
    </source>
</evidence>
<evidence type="ECO:0000256" key="2">
    <source>
        <dbReference type="ARBA" id="ARBA00004134"/>
    </source>
</evidence>
<evidence type="ECO:0000256" key="11">
    <source>
        <dbReference type="ARBA" id="ARBA00022753"/>
    </source>
</evidence>
<feature type="compositionally biased region" description="Polar residues" evidence="18">
    <location>
        <begin position="1"/>
        <end position="21"/>
    </location>
</feature>
<evidence type="ECO:0000256" key="15">
    <source>
        <dbReference type="ARBA" id="ARBA00023203"/>
    </source>
</evidence>
<dbReference type="GO" id="GO:0005509">
    <property type="term" value="F:calcium ion binding"/>
    <property type="evidence" value="ECO:0007669"/>
    <property type="project" value="InterPro"/>
</dbReference>
<dbReference type="FunFam" id="1.10.238.10:FF:000349">
    <property type="entry name" value="Actin cytoskeleton-regulatory complex protein PAN1"/>
    <property type="match status" value="1"/>
</dbReference>
<dbReference type="PROSITE" id="PS50222">
    <property type="entry name" value="EF_HAND_2"/>
    <property type="match status" value="1"/>
</dbReference>
<evidence type="ECO:0000256" key="6">
    <source>
        <dbReference type="ARBA" id="ARBA00020728"/>
    </source>
</evidence>
<dbReference type="GO" id="GO:0003779">
    <property type="term" value="F:actin binding"/>
    <property type="evidence" value="ECO:0007669"/>
    <property type="project" value="UniProtKB-KW"/>
</dbReference>
<keyword evidence="9" id="KW-0254">Endocytosis</keyword>
<feature type="compositionally biased region" description="Polar residues" evidence="18">
    <location>
        <begin position="667"/>
        <end position="683"/>
    </location>
</feature>
<dbReference type="InterPro" id="IPR018247">
    <property type="entry name" value="EF_Hand_1_Ca_BS"/>
</dbReference>
<dbReference type="SUPFAM" id="SSF47473">
    <property type="entry name" value="EF-hand"/>
    <property type="match status" value="2"/>
</dbReference>
<dbReference type="Pfam" id="PF03737">
    <property type="entry name" value="RraA-like"/>
    <property type="match status" value="1"/>
</dbReference>
<feature type="domain" description="EH" evidence="19">
    <location>
        <begin position="521"/>
        <end position="610"/>
    </location>
</feature>
<feature type="region of interest" description="Disordered" evidence="18">
    <location>
        <begin position="638"/>
        <end position="719"/>
    </location>
</feature>
<evidence type="ECO:0000256" key="7">
    <source>
        <dbReference type="ARBA" id="ARBA00022475"/>
    </source>
</evidence>
<evidence type="ECO:0000256" key="9">
    <source>
        <dbReference type="ARBA" id="ARBA00022583"/>
    </source>
</evidence>
<dbReference type="EMBL" id="JAWIZZ010000031">
    <property type="protein sequence ID" value="KAK5781782.1"/>
    <property type="molecule type" value="Genomic_DNA"/>
</dbReference>
<evidence type="ECO:0000313" key="21">
    <source>
        <dbReference type="EMBL" id="KAK5781782.1"/>
    </source>
</evidence>
<evidence type="ECO:0000256" key="17">
    <source>
        <dbReference type="PIRSR" id="PIRSR605493-1"/>
    </source>
</evidence>
<feature type="region of interest" description="Disordered" evidence="18">
    <location>
        <begin position="1105"/>
        <end position="1130"/>
    </location>
</feature>
<dbReference type="InterPro" id="IPR002048">
    <property type="entry name" value="EF_hand_dom"/>
</dbReference>
<feature type="compositionally biased region" description="Polar residues" evidence="18">
    <location>
        <begin position="118"/>
        <end position="130"/>
    </location>
</feature>
<feature type="compositionally biased region" description="Low complexity" evidence="18">
    <location>
        <begin position="989"/>
        <end position="998"/>
    </location>
</feature>
<evidence type="ECO:0000259" key="20">
    <source>
        <dbReference type="PROSITE" id="PS50222"/>
    </source>
</evidence>
<evidence type="ECO:0000256" key="1">
    <source>
        <dbReference type="ARBA" id="ARBA00004125"/>
    </source>
</evidence>
<keyword evidence="17" id="KW-0479">Metal-binding</keyword>
<evidence type="ECO:0000313" key="22">
    <source>
        <dbReference type="Proteomes" id="UP001306508"/>
    </source>
</evidence>
<sequence>MYNPYQGQPANSGFLSGSNYYQPQQVPQPQPQAQGQAQGQPQLQQNVYQQPQQIQSSYGTMPQQNYAVGMNQLQPTSNLQSNQLGGFQSYQPLQTQSQVNQPQLTQPLQQQSTGYYSNMENNQTLSGSSLQQPQKQFQPQGTGYYPTRSASQPSLQPQITNQQSMTTSLPPQVTGQYQIPQQPLLPQQTGFYVQQSQVPLEPLKPTATGFVNSFANNGLNNDIKIPAIRLSFITANDQAKFETLFRSAVKPGSNTITGTDCRAILLKSGLPPSQLAKIWALCDTSKAGELLFPEFALAMHLINNVLQGDSIPYELDTKTKNEVNSFIDAINLSIASSKNTPKTPFDEMITAGMTTLQPQPTGLMPSTSFGMPAQITGGVMIPQTSFGIPAQITGGATGLTTQITGGAMMPQTSFGMPPQLTGGVLQSQITGGFQPNLNQPQNGNMIMPQISFNQQPGSVPSQQILQPQATGYLPPSNFNPTMPLTAQKTGFGNNEIYSQTNFANKMTSIDNTDNDRISPEEKSLFYSIFETYDSQGKGILDSPTAVEIFRKSGLNRADLEHIWNLCDINNSGQLNKQEFALGMHLVYRKLNGNPLPNRLPPSLIPSSNLILDNVKNQLKNEDNTIKNQSKINALNFKNNDDEDALPTFRNRRKIFSTNTTMEEKKQPQPSGESKNNNSVTSGAESKYPPIDDITNENTHNQKSQQQYTKAEIQSSESKPVQTVTKISLKDEVKLIERLQDELKAIQIPTINQSISSDLQVRLENVFAKIPDLFTQITNVEKEITDAKIKLFKSKNPSSIIGTGANGEITENDRRKAKSRELLRSRMATLTGKSTAGTAQVESNKYTEEIEKIQNEGKANKEVIDDVKTSISDISASLKSYLIGKLLDNDNGNFEKWEFGIGLEPPIRNFIRQLNIKILPNKSNTNSKVEARSDDRTSFLKEQAQKRMKERLAKFGLDRRNTDRANRSRHGTFSTENVITKPESPFIQESSSTSLSSNISVNQTSVNKATTSLQDESDSEDEEERRLKEELERLKLKKKADKQKRLVELRRQLAEAQEEDSDDKEDSTVPRANAPKYASNITQVSNAIPPQQTSCIPSTANLSATPTTTLNTSPLTNTTTVNSQSSSTQNKNQYFESTVNNSTTSFDSKAAETQRKIQRGLVSGGGDDSDWSDDDDDAQNGVENSNPTTIPGNFTTPMNVPKASTTEQTMIVNNSSTSLTSPPGPVPIAPPVPSVSETASPAVPIAPPVPSVSETASPAVPIAPPVPSVSETASPAVPIAPPVPSVSETASPAVPITPPVPSVPESHSVTSISSSTNTMQVPPISSMPVVTAPSNSLPPPPALPTVMSNIPVNNNNLSSYDNDNIDNNDDVLSIPESVDSDSDASASVRPAPPMTIPPPPPLPNIDGLLNVYKIRNGGYIPNVEPRSLPKDNKGKSIVGRAYTVKYVSKFDSKYIETASTNYADKISEGSILVSRFSEDLQLEVAPYVRPIMAIFGGLNATRAQYLKCRGAVILGRVRDVRELQEMSFPVYSYGVSSCSSNSNLKPISTEKTLHILTSDRNRISVNSGDLIIMDENGVVCVPCTSGVDFDNLIEYIEKSIKVDKLILKDIKEGKCIKSSKSERRNVLKEMFK</sequence>
<evidence type="ECO:0000256" key="10">
    <source>
        <dbReference type="ARBA" id="ARBA00022737"/>
    </source>
</evidence>
<keyword evidence="15" id="KW-0009">Actin-binding</keyword>
<keyword evidence="16" id="KW-0206">Cytoskeleton</keyword>
<dbReference type="PANTHER" id="PTHR11216:SF173">
    <property type="entry name" value="ACTIN CYTOSKELETON-REGULATORY COMPLEX PROTEIN PAN1"/>
    <property type="match status" value="1"/>
</dbReference>
<evidence type="ECO:0000256" key="4">
    <source>
        <dbReference type="ARBA" id="ARBA00009351"/>
    </source>
</evidence>
<feature type="compositionally biased region" description="Low complexity" evidence="18">
    <location>
        <begin position="131"/>
        <end position="140"/>
    </location>
</feature>
<gene>
    <name evidence="21" type="ORF">RI543_000970</name>
</gene>
<keyword evidence="8" id="KW-0963">Cytoplasm</keyword>
<protein>
    <recommendedName>
        <fullName evidence="5">Actin cytoskeleton-regulatory complex protein PAN1</fullName>
    </recommendedName>
    <alternativeName>
        <fullName evidence="6">Actin cytoskeleton-regulatory complex protein pan1</fullName>
    </alternativeName>
</protein>
<evidence type="ECO:0000256" key="3">
    <source>
        <dbReference type="ARBA" id="ARBA00004413"/>
    </source>
</evidence>
<dbReference type="CDD" id="cd16841">
    <property type="entry name" value="RraA_family"/>
    <property type="match status" value="1"/>
</dbReference>
<dbReference type="Gene3D" id="1.10.238.10">
    <property type="entry name" value="EF-hand"/>
    <property type="match status" value="2"/>
</dbReference>
<dbReference type="SMART" id="SM00027">
    <property type="entry name" value="EH"/>
    <property type="match status" value="2"/>
</dbReference>
<evidence type="ECO:0000256" key="18">
    <source>
        <dbReference type="SAM" id="MobiDB-lite"/>
    </source>
</evidence>
<keyword evidence="11" id="KW-0967">Endosome</keyword>
<feature type="compositionally biased region" description="Polar residues" evidence="18">
    <location>
        <begin position="148"/>
        <end position="175"/>
    </location>
</feature>
<feature type="compositionally biased region" description="Polar residues" evidence="18">
    <location>
        <begin position="695"/>
        <end position="719"/>
    </location>
</feature>
<dbReference type="PROSITE" id="PS50031">
    <property type="entry name" value="EH"/>
    <property type="match status" value="2"/>
</dbReference>
<dbReference type="InterPro" id="IPR000261">
    <property type="entry name" value="EH_dom"/>
</dbReference>
<accession>A0AAN7WQL0</accession>
<evidence type="ECO:0000256" key="8">
    <source>
        <dbReference type="ARBA" id="ARBA00022490"/>
    </source>
</evidence>
<feature type="region of interest" description="Disordered" evidence="18">
    <location>
        <begin position="1158"/>
        <end position="1196"/>
    </location>
</feature>
<feature type="binding site" evidence="17">
    <location>
        <position position="1518"/>
    </location>
    <ligand>
        <name>Mg(2+)</name>
        <dbReference type="ChEBI" id="CHEBI:18420"/>
    </ligand>
</feature>
<keyword evidence="22" id="KW-1185">Reference proteome</keyword>
<feature type="domain" description="EH" evidence="19">
    <location>
        <begin position="237"/>
        <end position="315"/>
    </location>
</feature>
<dbReference type="CDD" id="cd00052">
    <property type="entry name" value="EH"/>
    <property type="match status" value="2"/>
</dbReference>
<feature type="compositionally biased region" description="Low complexity" evidence="18">
    <location>
        <begin position="1302"/>
        <end position="1315"/>
    </location>
</feature>
<dbReference type="GO" id="GO:0005886">
    <property type="term" value="C:plasma membrane"/>
    <property type="evidence" value="ECO:0007669"/>
    <property type="project" value="UniProtKB-SubCell"/>
</dbReference>
<reference evidence="22" key="1">
    <citation type="submission" date="2023-07" db="EMBL/GenBank/DDBJ databases">
        <title>A draft genome of Kazachstania heterogenica Y-27499.</title>
        <authorList>
            <person name="Donic C."/>
            <person name="Kralova J.S."/>
            <person name="Fidel L."/>
            <person name="Ben-Dor S."/>
            <person name="Jung S."/>
        </authorList>
    </citation>
    <scope>NUCLEOTIDE SEQUENCE [LARGE SCALE GENOMIC DNA]</scope>
    <source>
        <strain evidence="22">Y27499</strain>
    </source>
</reference>
<dbReference type="GO" id="GO:0006897">
    <property type="term" value="P:endocytosis"/>
    <property type="evidence" value="ECO:0007669"/>
    <property type="project" value="UniProtKB-KW"/>
</dbReference>
<feature type="compositionally biased region" description="Basic and acidic residues" evidence="18">
    <location>
        <begin position="949"/>
        <end position="965"/>
    </location>
</feature>
<feature type="binding site" evidence="17">
    <location>
        <position position="1517"/>
    </location>
    <ligand>
        <name>substrate</name>
    </ligand>
</feature>
<organism evidence="21 22">
    <name type="scientific">Arxiozyma heterogenica</name>
    <dbReference type="NCBI Taxonomy" id="278026"/>
    <lineage>
        <taxon>Eukaryota</taxon>
        <taxon>Fungi</taxon>
        <taxon>Dikarya</taxon>
        <taxon>Ascomycota</taxon>
        <taxon>Saccharomycotina</taxon>
        <taxon>Saccharomycetes</taxon>
        <taxon>Saccharomycetales</taxon>
        <taxon>Saccharomycetaceae</taxon>
        <taxon>Arxiozyma</taxon>
    </lineage>
</organism>
<feature type="region of interest" description="Disordered" evidence="18">
    <location>
        <begin position="1053"/>
        <end position="1081"/>
    </location>
</feature>
<feature type="compositionally biased region" description="Acidic residues" evidence="18">
    <location>
        <begin position="1055"/>
        <end position="1064"/>
    </location>
</feature>
<dbReference type="SUPFAM" id="SSF89562">
    <property type="entry name" value="RraA-like"/>
    <property type="match status" value="1"/>
</dbReference>
<feature type="region of interest" description="Disordered" evidence="18">
    <location>
        <begin position="1296"/>
        <end position="1319"/>
    </location>
</feature>
<comment type="subcellular location">
    <subcellularLocation>
        <location evidence="3">Cell membrane</location>
        <topology evidence="3">Peripheral membrane protein</topology>
        <orientation evidence="3">Cytoplasmic side</orientation>
    </subcellularLocation>
    <subcellularLocation>
        <location evidence="2">Cytoplasm</location>
        <location evidence="2">Cytoskeleton</location>
        <location evidence="2">Actin patch</location>
    </subcellularLocation>
    <subcellularLocation>
        <location evidence="1">Endosome membrane</location>
        <topology evidence="1">Peripheral membrane protein</topology>
        <orientation evidence="1">Cytoplasmic side</orientation>
    </subcellularLocation>
</comment>
<comment type="caution">
    <text evidence="21">The sequence shown here is derived from an EMBL/GenBank/DDBJ whole genome shotgun (WGS) entry which is preliminary data.</text>
</comment>
<dbReference type="GO" id="GO:0030479">
    <property type="term" value="C:actin cortical patch"/>
    <property type="evidence" value="ECO:0007669"/>
    <property type="project" value="UniProtKB-SubCell"/>
</dbReference>
<proteinExistence type="inferred from homology"/>
<dbReference type="InterPro" id="IPR005493">
    <property type="entry name" value="RraA/RraA-like"/>
</dbReference>
<keyword evidence="14" id="KW-0472">Membrane</keyword>
<keyword evidence="7" id="KW-1003">Cell membrane</keyword>
<evidence type="ECO:0000256" key="14">
    <source>
        <dbReference type="ARBA" id="ARBA00023136"/>
    </source>
</evidence>
<keyword evidence="17" id="KW-0460">Magnesium</keyword>
<dbReference type="Gene3D" id="3.50.30.40">
    <property type="entry name" value="Ribonuclease E inhibitor RraA/RraA-like"/>
    <property type="match status" value="1"/>
</dbReference>
<feature type="compositionally biased region" description="Acidic residues" evidence="18">
    <location>
        <begin position="1166"/>
        <end position="1177"/>
    </location>
</feature>
<name>A0AAN7WQL0_9SACH</name>
<dbReference type="Proteomes" id="UP001306508">
    <property type="component" value="Unassembled WGS sequence"/>
</dbReference>
<feature type="compositionally biased region" description="Polar residues" evidence="18">
    <location>
        <begin position="1180"/>
        <end position="1196"/>
    </location>
</feature>
<dbReference type="GO" id="GO:0016197">
    <property type="term" value="P:endosomal transport"/>
    <property type="evidence" value="ECO:0007669"/>
    <property type="project" value="TreeGrafter"/>
</dbReference>
<comment type="cofactor">
    <cofactor evidence="17">
        <name>Mg(2+)</name>
        <dbReference type="ChEBI" id="CHEBI:18420"/>
    </cofactor>
</comment>